<organism evidence="2 3">
    <name type="scientific">Tilletiopsis washingtonensis</name>
    <dbReference type="NCBI Taxonomy" id="58919"/>
    <lineage>
        <taxon>Eukaryota</taxon>
        <taxon>Fungi</taxon>
        <taxon>Dikarya</taxon>
        <taxon>Basidiomycota</taxon>
        <taxon>Ustilaginomycotina</taxon>
        <taxon>Exobasidiomycetes</taxon>
        <taxon>Entylomatales</taxon>
        <taxon>Entylomatales incertae sedis</taxon>
        <taxon>Tilletiopsis</taxon>
    </lineage>
</organism>
<dbReference type="Gene3D" id="3.40.50.1240">
    <property type="entry name" value="Phosphoglycerate mutase-like"/>
    <property type="match status" value="1"/>
</dbReference>
<dbReference type="GeneID" id="37269097"/>
<protein>
    <submittedName>
        <fullName evidence="2">Phosphoglycerate mutase-like protein</fullName>
    </submittedName>
</protein>
<dbReference type="InterPro" id="IPR029033">
    <property type="entry name" value="His_PPase_superfam"/>
</dbReference>
<dbReference type="PANTHER" id="PTHR11567">
    <property type="entry name" value="ACID PHOSPHATASE-RELATED"/>
    <property type="match status" value="1"/>
</dbReference>
<dbReference type="Pfam" id="PF00328">
    <property type="entry name" value="His_Phos_2"/>
    <property type="match status" value="1"/>
</dbReference>
<accession>A0A316ZF70</accession>
<dbReference type="GO" id="GO:0016791">
    <property type="term" value="F:phosphatase activity"/>
    <property type="evidence" value="ECO:0007669"/>
    <property type="project" value="TreeGrafter"/>
</dbReference>
<dbReference type="SUPFAM" id="SSF53254">
    <property type="entry name" value="Phosphoglycerate mutase-like"/>
    <property type="match status" value="1"/>
</dbReference>
<dbReference type="RefSeq" id="XP_025600686.1">
    <property type="nucleotide sequence ID" value="XM_025741553.1"/>
</dbReference>
<dbReference type="AlphaFoldDB" id="A0A316ZF70"/>
<dbReference type="InterPro" id="IPR050645">
    <property type="entry name" value="Histidine_acid_phosphatase"/>
</dbReference>
<dbReference type="PANTHER" id="PTHR11567:SF195">
    <property type="entry name" value="ACID PHOSPHATASE, PUTATIVE (AFU_ORTHOLOGUE AFUA_3G14570)-RELATED"/>
    <property type="match status" value="1"/>
</dbReference>
<dbReference type="Proteomes" id="UP000245946">
    <property type="component" value="Unassembled WGS sequence"/>
</dbReference>
<sequence>MPSSLQSPLGLPLDAMNGLALYNSSFGGIFNNSIAGNALQYNYCKAHGVEASSYRLPQQAQEQGAKLVGLIYVQRHQKRTPDNLVPGRERDLNPAAGWECSDIDYLSFASQPQRNASRAAAHINAETVIESWHPFARSIWPGSCDQGTLTRGGHDDAVDHGRALWSVYGPKGPAALLSEPTEDEIYIRTSPAPRTYQVSGGLLTGMGRNESHGSFAVHSQPSTIDNIVPSYSCSYASQLRTQIEQEQAWRDHLDSIQPQFNTINQALGTGNISSWNTWIDHAFDFLASRQCHGHELPAGITQETADAMYEAGTFEYNYIWNVSPRADDYVKYSFGAFALELARALQKIEAGSAKRAQLFIGHDGTMVRLLKTLAQSGTIRWPALGSEVVVEVWRTMDAQHFVRMLAYGQEMVTLASGLLREDQTSPSVLDWTPLVRVVEYLYGRVPDDLVERCIS</sequence>
<dbReference type="EMBL" id="KZ819285">
    <property type="protein sequence ID" value="PWO00408.1"/>
    <property type="molecule type" value="Genomic_DNA"/>
</dbReference>
<dbReference type="InterPro" id="IPR000560">
    <property type="entry name" value="His_Pase_clade-2"/>
</dbReference>
<evidence type="ECO:0000313" key="3">
    <source>
        <dbReference type="Proteomes" id="UP000245946"/>
    </source>
</evidence>
<dbReference type="STRING" id="58919.A0A316ZF70"/>
<comment type="similarity">
    <text evidence="1">Belongs to the histidine acid phosphatase family.</text>
</comment>
<evidence type="ECO:0000256" key="1">
    <source>
        <dbReference type="ARBA" id="ARBA00005375"/>
    </source>
</evidence>
<keyword evidence="3" id="KW-1185">Reference proteome</keyword>
<name>A0A316ZF70_9BASI</name>
<proteinExistence type="inferred from homology"/>
<evidence type="ECO:0000313" key="2">
    <source>
        <dbReference type="EMBL" id="PWO00408.1"/>
    </source>
</evidence>
<gene>
    <name evidence="2" type="ORF">FA09DRAFT_327843</name>
</gene>
<dbReference type="OrthoDB" id="10262962at2759"/>
<reference evidence="2 3" key="1">
    <citation type="journal article" date="2018" name="Mol. Biol. Evol.">
        <title>Broad Genomic Sampling Reveals a Smut Pathogenic Ancestry of the Fungal Clade Ustilaginomycotina.</title>
        <authorList>
            <person name="Kijpornyongpan T."/>
            <person name="Mondo S.J."/>
            <person name="Barry K."/>
            <person name="Sandor L."/>
            <person name="Lee J."/>
            <person name="Lipzen A."/>
            <person name="Pangilinan J."/>
            <person name="LaButti K."/>
            <person name="Hainaut M."/>
            <person name="Henrissat B."/>
            <person name="Grigoriev I.V."/>
            <person name="Spatafora J.W."/>
            <person name="Aime M.C."/>
        </authorList>
    </citation>
    <scope>NUCLEOTIDE SEQUENCE [LARGE SCALE GENOMIC DNA]</scope>
    <source>
        <strain evidence="2 3">MCA 4186</strain>
    </source>
</reference>